<evidence type="ECO:0000313" key="2">
    <source>
        <dbReference type="EMBL" id="HHE31097.1"/>
    </source>
</evidence>
<dbReference type="Gene3D" id="2.40.160.170">
    <property type="match status" value="1"/>
</dbReference>
<name>A0A7C5DCU6_9CHLB</name>
<feature type="chain" id="PRO_5028152514" description="Outer membrane protein beta-barrel domain-containing protein" evidence="1">
    <location>
        <begin position="28"/>
        <end position="225"/>
    </location>
</feature>
<gene>
    <name evidence="2" type="ORF">ENL07_00280</name>
</gene>
<reference evidence="2" key="1">
    <citation type="journal article" date="2020" name="mSystems">
        <title>Genome- and Community-Level Interaction Insights into Carbon Utilization and Element Cycling Functions of Hydrothermarchaeota in Hydrothermal Sediment.</title>
        <authorList>
            <person name="Zhou Z."/>
            <person name="Liu Y."/>
            <person name="Xu W."/>
            <person name="Pan J."/>
            <person name="Luo Z.H."/>
            <person name="Li M."/>
        </authorList>
    </citation>
    <scope>NUCLEOTIDE SEQUENCE [LARGE SCALE GENOMIC DNA]</scope>
    <source>
        <strain evidence="2">HyVt-633</strain>
    </source>
</reference>
<protein>
    <recommendedName>
        <fullName evidence="3">Outer membrane protein beta-barrel domain-containing protein</fullName>
    </recommendedName>
</protein>
<evidence type="ECO:0008006" key="3">
    <source>
        <dbReference type="Google" id="ProtNLM"/>
    </source>
</evidence>
<organism evidence="2">
    <name type="scientific">Chlorobaculum parvum</name>
    <dbReference type="NCBI Taxonomy" id="274539"/>
    <lineage>
        <taxon>Bacteria</taxon>
        <taxon>Pseudomonadati</taxon>
        <taxon>Chlorobiota</taxon>
        <taxon>Chlorobiia</taxon>
        <taxon>Chlorobiales</taxon>
        <taxon>Chlorobiaceae</taxon>
        <taxon>Chlorobaculum</taxon>
    </lineage>
</organism>
<proteinExistence type="predicted"/>
<dbReference type="Proteomes" id="UP000886058">
    <property type="component" value="Unassembled WGS sequence"/>
</dbReference>
<dbReference type="EMBL" id="DRSQ01000006">
    <property type="protein sequence ID" value="HHE31097.1"/>
    <property type="molecule type" value="Genomic_DNA"/>
</dbReference>
<sequence>MQKNLFSKTLLSAILAISLIAPASAKAKNVAIGLRGGSAGIGGEVTVGLLSRLNFRSGMNFFSYDGSGIESDTEYDYTVKLRSVPLLLDYYPFDNGFKVTSGVFINNSKVTGVAQPEGLMLDIGGIKYEILSIGDVNGKIDFRKASPYLGIGWGNALSKGSPVKVTVDIGVLFQGKPNVTLEPTKDTSLIPGFDDSLEKETANLKKELEYLQYYPVVSLGVAYSF</sequence>
<keyword evidence="1" id="KW-0732">Signal</keyword>
<feature type="signal peptide" evidence="1">
    <location>
        <begin position="1"/>
        <end position="27"/>
    </location>
</feature>
<dbReference type="AlphaFoldDB" id="A0A7C5DCU6"/>
<comment type="caution">
    <text evidence="2">The sequence shown here is derived from an EMBL/GenBank/DDBJ whole genome shotgun (WGS) entry which is preliminary data.</text>
</comment>
<accession>A0A7C5DCU6</accession>
<evidence type="ECO:0000256" key="1">
    <source>
        <dbReference type="SAM" id="SignalP"/>
    </source>
</evidence>